<protein>
    <submittedName>
        <fullName evidence="1">Uncharacterized protein</fullName>
    </submittedName>
</protein>
<evidence type="ECO:0000313" key="1">
    <source>
        <dbReference type="EMBL" id="SDK54214.1"/>
    </source>
</evidence>
<dbReference type="InterPro" id="IPR054268">
    <property type="entry name" value="DUF6999"/>
</dbReference>
<sequence length="303" mass="34530">MSWDSEFDQATLNHSDPNPWLVLNLDRSLPIHDGAKRALLAGHNTWSRRLLLPVVRPLARLSIVLVQLLRLVIPERWHSSRLLHRTIYWGLKYLVRRDANYLILRHFNIGTELLQFIADNVGGVRIKSTRPLRPRSLEDLLDDTFLIHDLNIYNFIGELNQQLAEQGREMQPARSLDFSAISAAEFDIEPGGGHVTNVLDLQTAIELYTPLYALFLSDHDFWRASNSLQLDETISIYIGKLLNDGTALSLVSNRHPMVPHTTLQAGYRLMLHGLDAEILHGYLREQKAAAAAQYHGEREQVDA</sequence>
<dbReference type="Pfam" id="PF22523">
    <property type="entry name" value="DUF6999"/>
    <property type="match status" value="1"/>
</dbReference>
<dbReference type="Proteomes" id="UP000199305">
    <property type="component" value="Unassembled WGS sequence"/>
</dbReference>
<name>A0A1G9CS20_9GAMM</name>
<dbReference type="AlphaFoldDB" id="A0A1G9CS20"/>
<proteinExistence type="predicted"/>
<evidence type="ECO:0000313" key="2">
    <source>
        <dbReference type="Proteomes" id="UP000199305"/>
    </source>
</evidence>
<dbReference type="STRING" id="658219.SAMN05216212_2599"/>
<dbReference type="OrthoDB" id="569698at2"/>
<dbReference type="RefSeq" id="WP_091514859.1">
    <property type="nucleotide sequence ID" value="NZ_FNFH01000005.1"/>
</dbReference>
<reference evidence="2" key="1">
    <citation type="submission" date="2016-10" db="EMBL/GenBank/DDBJ databases">
        <authorList>
            <person name="Varghese N."/>
            <person name="Submissions S."/>
        </authorList>
    </citation>
    <scope>NUCLEOTIDE SEQUENCE [LARGE SCALE GENOMIC DNA]</scope>
    <source>
        <strain evidence="2">CGMCC 1.10658</strain>
    </source>
</reference>
<dbReference type="EMBL" id="FNFH01000005">
    <property type="protein sequence ID" value="SDK54214.1"/>
    <property type="molecule type" value="Genomic_DNA"/>
</dbReference>
<gene>
    <name evidence="1" type="ORF">SAMN05216212_2599</name>
</gene>
<organism evidence="1 2">
    <name type="scientific">Microbulbifer yueqingensis</name>
    <dbReference type="NCBI Taxonomy" id="658219"/>
    <lineage>
        <taxon>Bacteria</taxon>
        <taxon>Pseudomonadati</taxon>
        <taxon>Pseudomonadota</taxon>
        <taxon>Gammaproteobacteria</taxon>
        <taxon>Cellvibrionales</taxon>
        <taxon>Microbulbiferaceae</taxon>
        <taxon>Microbulbifer</taxon>
    </lineage>
</organism>
<keyword evidence="2" id="KW-1185">Reference proteome</keyword>
<accession>A0A1G9CS20</accession>